<evidence type="ECO:0000259" key="9">
    <source>
        <dbReference type="PROSITE" id="PS50071"/>
    </source>
</evidence>
<dbReference type="EMBL" id="JBICCN010000315">
    <property type="protein sequence ID" value="KAL3078176.1"/>
    <property type="molecule type" value="Genomic_DNA"/>
</dbReference>
<comment type="caution">
    <text evidence="10">The sequence shown here is derived from an EMBL/GenBank/DDBJ whole genome shotgun (WGS) entry which is preliminary data.</text>
</comment>
<evidence type="ECO:0000256" key="7">
    <source>
        <dbReference type="RuleBase" id="RU000682"/>
    </source>
</evidence>
<keyword evidence="5 6" id="KW-0539">Nucleus</keyword>
<feature type="region of interest" description="Disordered" evidence="8">
    <location>
        <begin position="1"/>
        <end position="21"/>
    </location>
</feature>
<sequence length="403" mass="43458">MYQPPSSLLHNSHFATNSSPSSAETAKSATSLLMLDAFTSAVNFHNFAGCSASSSPFSVPSMLPHGPSSSNACQSLCSPPCSFSGTSSSSLSLAHPSLMSSGKRERTKYSEQQLSYLERSFKSNPYPDVQIREQIAKSLQLTDVKVQVWFKNRRAKGRNETKMEQIRTETHCHGTNAPLSIPSTAIGSFVKGEKRRNGDERTVTKREESVEDTEEENQQPPRKKTMSSGGIEAERGNKASSSSSCAFPSSDRQKAAHPPSATSASSSASFPLPYDFQKGLLIPQIDPFMYGPNLPPSSSSSSSSSASFPPISSSSAEMGSLMAAASNFPSQVPSFYSGWSVPSGYASAGFLSSPYASPGQVPQQLAPFVHPSAYYQQTNNYYFNNAQQSAAQRIELEPKNERE</sequence>
<dbReference type="GO" id="GO:0003677">
    <property type="term" value="F:DNA binding"/>
    <property type="evidence" value="ECO:0007669"/>
    <property type="project" value="UniProtKB-UniRule"/>
</dbReference>
<protein>
    <recommendedName>
        <fullName evidence="9">Homeobox domain-containing protein</fullName>
    </recommendedName>
</protein>
<feature type="region of interest" description="Disordered" evidence="8">
    <location>
        <begin position="171"/>
        <end position="268"/>
    </location>
</feature>
<dbReference type="PANTHER" id="PTHR45793">
    <property type="entry name" value="HOMEOBOX PROTEIN"/>
    <property type="match status" value="1"/>
</dbReference>
<feature type="compositionally biased region" description="Basic and acidic residues" evidence="8">
    <location>
        <begin position="191"/>
        <end position="208"/>
    </location>
</feature>
<proteinExistence type="predicted"/>
<dbReference type="InterPro" id="IPR009057">
    <property type="entry name" value="Homeodomain-like_sf"/>
</dbReference>
<dbReference type="PROSITE" id="PS00027">
    <property type="entry name" value="HOMEOBOX_1"/>
    <property type="match status" value="1"/>
</dbReference>
<dbReference type="CDD" id="cd00086">
    <property type="entry name" value="homeodomain"/>
    <property type="match status" value="1"/>
</dbReference>
<reference evidence="10 11" key="1">
    <citation type="submission" date="2024-10" db="EMBL/GenBank/DDBJ databases">
        <authorList>
            <person name="Kim D."/>
        </authorList>
    </citation>
    <scope>NUCLEOTIDE SEQUENCE [LARGE SCALE GENOMIC DNA]</scope>
    <source>
        <strain evidence="10">Taebaek</strain>
    </source>
</reference>
<feature type="compositionally biased region" description="Low complexity" evidence="8">
    <location>
        <begin position="240"/>
        <end position="268"/>
    </location>
</feature>
<keyword evidence="3 6" id="KW-0238">DNA-binding</keyword>
<evidence type="ECO:0000256" key="2">
    <source>
        <dbReference type="ARBA" id="ARBA00022473"/>
    </source>
</evidence>
<evidence type="ECO:0000256" key="8">
    <source>
        <dbReference type="SAM" id="MobiDB-lite"/>
    </source>
</evidence>
<evidence type="ECO:0000256" key="1">
    <source>
        <dbReference type="ARBA" id="ARBA00004123"/>
    </source>
</evidence>
<evidence type="ECO:0000313" key="11">
    <source>
        <dbReference type="Proteomes" id="UP001620645"/>
    </source>
</evidence>
<feature type="domain" description="Homeobox" evidence="9">
    <location>
        <begin position="100"/>
        <end position="160"/>
    </location>
</feature>
<dbReference type="GO" id="GO:0005634">
    <property type="term" value="C:nucleus"/>
    <property type="evidence" value="ECO:0007669"/>
    <property type="project" value="UniProtKB-SubCell"/>
</dbReference>
<dbReference type="Proteomes" id="UP001620645">
    <property type="component" value="Unassembled WGS sequence"/>
</dbReference>
<comment type="subcellular location">
    <subcellularLocation>
        <location evidence="1 6 7">Nucleus</location>
    </subcellularLocation>
</comment>
<dbReference type="SUPFAM" id="SSF46689">
    <property type="entry name" value="Homeodomain-like"/>
    <property type="match status" value="1"/>
</dbReference>
<accession>A0ABD2IL22</accession>
<dbReference type="InterPro" id="IPR017970">
    <property type="entry name" value="Homeobox_CS"/>
</dbReference>
<feature type="DNA-binding region" description="Homeobox" evidence="6">
    <location>
        <begin position="102"/>
        <end position="161"/>
    </location>
</feature>
<gene>
    <name evidence="10" type="ORF">niasHS_012063</name>
</gene>
<dbReference type="AlphaFoldDB" id="A0ABD2IL22"/>
<dbReference type="Gene3D" id="1.10.10.60">
    <property type="entry name" value="Homeodomain-like"/>
    <property type="match status" value="1"/>
</dbReference>
<dbReference type="PROSITE" id="PS50071">
    <property type="entry name" value="HOMEOBOX_2"/>
    <property type="match status" value="1"/>
</dbReference>
<keyword evidence="11" id="KW-1185">Reference proteome</keyword>
<evidence type="ECO:0000256" key="6">
    <source>
        <dbReference type="PROSITE-ProRule" id="PRU00108"/>
    </source>
</evidence>
<organism evidence="10 11">
    <name type="scientific">Heterodera schachtii</name>
    <name type="common">Sugarbeet cyst nematode worm</name>
    <name type="synonym">Tylenchus schachtii</name>
    <dbReference type="NCBI Taxonomy" id="97005"/>
    <lineage>
        <taxon>Eukaryota</taxon>
        <taxon>Metazoa</taxon>
        <taxon>Ecdysozoa</taxon>
        <taxon>Nematoda</taxon>
        <taxon>Chromadorea</taxon>
        <taxon>Rhabditida</taxon>
        <taxon>Tylenchina</taxon>
        <taxon>Tylenchomorpha</taxon>
        <taxon>Tylenchoidea</taxon>
        <taxon>Heteroderidae</taxon>
        <taxon>Heteroderinae</taxon>
        <taxon>Heterodera</taxon>
    </lineage>
</organism>
<name>A0ABD2IL22_HETSC</name>
<evidence type="ECO:0000313" key="10">
    <source>
        <dbReference type="EMBL" id="KAL3078176.1"/>
    </source>
</evidence>
<feature type="compositionally biased region" description="Low complexity" evidence="8">
    <location>
        <begin position="296"/>
        <end position="313"/>
    </location>
</feature>
<keyword evidence="4 6" id="KW-0371">Homeobox</keyword>
<feature type="region of interest" description="Disordered" evidence="8">
    <location>
        <begin position="292"/>
        <end position="313"/>
    </location>
</feature>
<dbReference type="SMART" id="SM00389">
    <property type="entry name" value="HOX"/>
    <property type="match status" value="1"/>
</dbReference>
<evidence type="ECO:0000256" key="5">
    <source>
        <dbReference type="ARBA" id="ARBA00023242"/>
    </source>
</evidence>
<evidence type="ECO:0000256" key="3">
    <source>
        <dbReference type="ARBA" id="ARBA00023125"/>
    </source>
</evidence>
<keyword evidence="2" id="KW-0217">Developmental protein</keyword>
<feature type="compositionally biased region" description="Polar residues" evidence="8">
    <location>
        <begin position="177"/>
        <end position="186"/>
    </location>
</feature>
<dbReference type="InterPro" id="IPR001356">
    <property type="entry name" value="HD"/>
</dbReference>
<evidence type="ECO:0000256" key="4">
    <source>
        <dbReference type="ARBA" id="ARBA00023155"/>
    </source>
</evidence>
<dbReference type="Pfam" id="PF00046">
    <property type="entry name" value="Homeodomain"/>
    <property type="match status" value="1"/>
</dbReference>
<dbReference type="PANTHER" id="PTHR45793:SF5">
    <property type="entry name" value="HOMEOTIC PROTEIN OCELLILESS"/>
    <property type="match status" value="1"/>
</dbReference>